<gene>
    <name evidence="2" type="ORF">F9L04_16185</name>
</gene>
<dbReference type="Pfam" id="PF09550">
    <property type="entry name" value="Phage_TAC_6"/>
    <property type="match status" value="1"/>
</dbReference>
<accession>A0A6L3Z553</accession>
<protein>
    <submittedName>
        <fullName evidence="2">Phage tail assembly chaperone</fullName>
    </submittedName>
</protein>
<name>A0A6L3Z553_BRUAN</name>
<feature type="region of interest" description="Disordered" evidence="1">
    <location>
        <begin position="72"/>
        <end position="100"/>
    </location>
</feature>
<dbReference type="Proteomes" id="UP000481876">
    <property type="component" value="Unassembled WGS sequence"/>
</dbReference>
<sequence>MALHGISGCSCASFQRRASGKRGSRGKVAAADFPWQAWLQAAFGILRWTPKTFWNSSLTEFLAALDGFTEARGGKKTVEPPTDAQMDDLLTKYGKPKKPA</sequence>
<evidence type="ECO:0000256" key="1">
    <source>
        <dbReference type="SAM" id="MobiDB-lite"/>
    </source>
</evidence>
<reference evidence="2 3" key="1">
    <citation type="submission" date="2019-09" db="EMBL/GenBank/DDBJ databases">
        <title>Taxonomic organization of the family Brucellaceae based on a phylogenomic approach.</title>
        <authorList>
            <person name="Leclercq S."/>
            <person name="Cloeckaert A."/>
            <person name="Zygmunt M.S."/>
        </authorList>
    </citation>
    <scope>NUCLEOTIDE SEQUENCE [LARGE SCALE GENOMIC DNA]</scope>
    <source>
        <strain evidence="2 3">LMG 3313</strain>
    </source>
</reference>
<organism evidence="2 3">
    <name type="scientific">Brucella anthropi</name>
    <name type="common">Ochrobactrum anthropi</name>
    <dbReference type="NCBI Taxonomy" id="529"/>
    <lineage>
        <taxon>Bacteria</taxon>
        <taxon>Pseudomonadati</taxon>
        <taxon>Pseudomonadota</taxon>
        <taxon>Alphaproteobacteria</taxon>
        <taxon>Hyphomicrobiales</taxon>
        <taxon>Brucellaceae</taxon>
        <taxon>Brucella/Ochrobactrum group</taxon>
        <taxon>Brucella</taxon>
    </lineage>
</organism>
<comment type="caution">
    <text evidence="2">The sequence shown here is derived from an EMBL/GenBank/DDBJ whole genome shotgun (WGS) entry which is preliminary data.</text>
</comment>
<dbReference type="InterPro" id="IPR019056">
    <property type="entry name" value="Phage_TAC_6"/>
</dbReference>
<dbReference type="EMBL" id="WBWS01000016">
    <property type="protein sequence ID" value="KAB2766871.1"/>
    <property type="molecule type" value="Genomic_DNA"/>
</dbReference>
<evidence type="ECO:0000313" key="2">
    <source>
        <dbReference type="EMBL" id="KAB2766871.1"/>
    </source>
</evidence>
<dbReference type="AlphaFoldDB" id="A0A6L3Z553"/>
<evidence type="ECO:0000313" key="3">
    <source>
        <dbReference type="Proteomes" id="UP000481876"/>
    </source>
</evidence>
<proteinExistence type="predicted"/>